<keyword evidence="3" id="KW-1185">Reference proteome</keyword>
<dbReference type="SUPFAM" id="SSF57756">
    <property type="entry name" value="Retrovirus zinc finger-like domains"/>
    <property type="match status" value="1"/>
</dbReference>
<evidence type="ECO:0000256" key="1">
    <source>
        <dbReference type="SAM" id="MobiDB-lite"/>
    </source>
</evidence>
<comment type="caution">
    <text evidence="2">The sequence shown here is derived from an EMBL/GenBank/DDBJ whole genome shotgun (WGS) entry which is preliminary data.</text>
</comment>
<organism evidence="2 3">
    <name type="scientific">Panicum miliaceum</name>
    <name type="common">Proso millet</name>
    <name type="synonym">Broomcorn millet</name>
    <dbReference type="NCBI Taxonomy" id="4540"/>
    <lineage>
        <taxon>Eukaryota</taxon>
        <taxon>Viridiplantae</taxon>
        <taxon>Streptophyta</taxon>
        <taxon>Embryophyta</taxon>
        <taxon>Tracheophyta</taxon>
        <taxon>Spermatophyta</taxon>
        <taxon>Magnoliopsida</taxon>
        <taxon>Liliopsida</taxon>
        <taxon>Poales</taxon>
        <taxon>Poaceae</taxon>
        <taxon>PACMAD clade</taxon>
        <taxon>Panicoideae</taxon>
        <taxon>Panicodae</taxon>
        <taxon>Paniceae</taxon>
        <taxon>Panicinae</taxon>
        <taxon>Panicum</taxon>
        <taxon>Panicum sect. Panicum</taxon>
    </lineage>
</organism>
<dbReference type="EMBL" id="PQIB02000014">
    <property type="protein sequence ID" value="RLM69189.1"/>
    <property type="molecule type" value="Genomic_DNA"/>
</dbReference>
<dbReference type="PANTHER" id="PTHR33170:SF40">
    <property type="entry name" value="OS04G0557100 PROTEIN"/>
    <property type="match status" value="1"/>
</dbReference>
<evidence type="ECO:0000313" key="2">
    <source>
        <dbReference type="EMBL" id="RLM69189.1"/>
    </source>
</evidence>
<feature type="compositionally biased region" description="Basic and acidic residues" evidence="1">
    <location>
        <begin position="48"/>
        <end position="64"/>
    </location>
</feature>
<dbReference type="PANTHER" id="PTHR33170">
    <property type="entry name" value="DUF4283 DOMAIN-CONTAINING PROTEIN-RELATED"/>
    <property type="match status" value="1"/>
</dbReference>
<dbReference type="GO" id="GO:0003676">
    <property type="term" value="F:nucleic acid binding"/>
    <property type="evidence" value="ECO:0007669"/>
    <property type="project" value="InterPro"/>
</dbReference>
<accession>A0A3L6Q2W7</accession>
<evidence type="ECO:0000313" key="3">
    <source>
        <dbReference type="Proteomes" id="UP000275267"/>
    </source>
</evidence>
<dbReference type="STRING" id="4540.A0A3L6Q2W7"/>
<gene>
    <name evidence="2" type="ORF">C2845_PM17G05950</name>
</gene>
<dbReference type="Gene3D" id="4.10.60.10">
    <property type="entry name" value="Zinc finger, CCHC-type"/>
    <property type="match status" value="1"/>
</dbReference>
<evidence type="ECO:0008006" key="4">
    <source>
        <dbReference type="Google" id="ProtNLM"/>
    </source>
</evidence>
<name>A0A3L6Q2W7_PANMI</name>
<protein>
    <recommendedName>
        <fullName evidence="4">CCHC-type domain-containing protein</fullName>
    </recommendedName>
</protein>
<dbReference type="Proteomes" id="UP000275267">
    <property type="component" value="Unassembled WGS sequence"/>
</dbReference>
<proteinExistence type="predicted"/>
<feature type="region of interest" description="Disordered" evidence="1">
    <location>
        <begin position="39"/>
        <end position="85"/>
    </location>
</feature>
<sequence>MAVRRGSREKGRNWGCLVWSVWQASWGWRARQEGSQYRGWNTLEGSETAERDRTTEKEDKKKDTDEEMIEAEVEEEGSEQGGGGVKCSRCTKRGHATAKCVAELLCVICNAEDHVNHRCPLLKQSRPVAHAVGYAVHGLGFYHITHAPLPRSKKESRSAVISMVGGVLTKEQVVVQLQRIFPGKWSWELSEHEQNVFITKFPSRQDL</sequence>
<dbReference type="InterPro" id="IPR036875">
    <property type="entry name" value="Znf_CCHC_sf"/>
</dbReference>
<dbReference type="AlphaFoldDB" id="A0A3L6Q2W7"/>
<feature type="compositionally biased region" description="Acidic residues" evidence="1">
    <location>
        <begin position="65"/>
        <end position="78"/>
    </location>
</feature>
<dbReference type="GO" id="GO:0008270">
    <property type="term" value="F:zinc ion binding"/>
    <property type="evidence" value="ECO:0007669"/>
    <property type="project" value="InterPro"/>
</dbReference>
<reference evidence="3" key="1">
    <citation type="journal article" date="2019" name="Nat. Commun.">
        <title>The genome of broomcorn millet.</title>
        <authorList>
            <person name="Zou C."/>
            <person name="Miki D."/>
            <person name="Li D."/>
            <person name="Tang Q."/>
            <person name="Xiao L."/>
            <person name="Rajput S."/>
            <person name="Deng P."/>
            <person name="Jia W."/>
            <person name="Huang R."/>
            <person name="Zhang M."/>
            <person name="Sun Y."/>
            <person name="Hu J."/>
            <person name="Fu X."/>
            <person name="Schnable P.S."/>
            <person name="Li F."/>
            <person name="Zhang H."/>
            <person name="Feng B."/>
            <person name="Zhu X."/>
            <person name="Liu R."/>
            <person name="Schnable J.C."/>
            <person name="Zhu J.-K."/>
            <person name="Zhang H."/>
        </authorList>
    </citation>
    <scope>NUCLEOTIDE SEQUENCE [LARGE SCALE GENOMIC DNA]</scope>
</reference>
<dbReference type="OrthoDB" id="694949at2759"/>